<protein>
    <submittedName>
        <fullName evidence="3">Uncharacterized protein</fullName>
    </submittedName>
</protein>
<dbReference type="AlphaFoldDB" id="A0AAU7CQB1"/>
<organism evidence="3">
    <name type="scientific">Singulisphaera sp. Ch08</name>
    <dbReference type="NCBI Taxonomy" id="3120278"/>
    <lineage>
        <taxon>Bacteria</taxon>
        <taxon>Pseudomonadati</taxon>
        <taxon>Planctomycetota</taxon>
        <taxon>Planctomycetia</taxon>
        <taxon>Isosphaerales</taxon>
        <taxon>Isosphaeraceae</taxon>
        <taxon>Singulisphaera</taxon>
    </lineage>
</organism>
<evidence type="ECO:0000256" key="2">
    <source>
        <dbReference type="SAM" id="SignalP"/>
    </source>
</evidence>
<gene>
    <name evidence="3" type="ORF">V5E97_17455</name>
</gene>
<name>A0AAU7CQB1_9BACT</name>
<dbReference type="EMBL" id="CP155447">
    <property type="protein sequence ID" value="XBH07747.1"/>
    <property type="molecule type" value="Genomic_DNA"/>
</dbReference>
<accession>A0AAU7CQB1</accession>
<dbReference type="RefSeq" id="WP_406700587.1">
    <property type="nucleotide sequence ID" value="NZ_CP155447.1"/>
</dbReference>
<feature type="signal peptide" evidence="2">
    <location>
        <begin position="1"/>
        <end position="29"/>
    </location>
</feature>
<sequence>MSRQHKNKAALVWLLALSTLPIQPRSATAGPATASTEATPRGIRLPDPERIGPSLAIRRQGRTIRELYFYRDKSPEAARVSNHFRYFIDPTLDPIAPESPPAGFPRWVTDVRYVGEDEVRFLMRLRLISDELRDTARTTLSVAEADQLSALVASGREASATPKRAEQPTISVEKLPISSLRIDLLDRTDRSVLASGSAETVGLGDDVDLWFVVNRAGLARLLETDARGDLALRPTYSYFNRPMAEAVQINAAELSLEDELATVLGTRQWTEGVQVAQWTRDKFVRAAEAKIRSKLVASHPQAAALVVNHATLLAGTLMQRVGAVPFEQFVNSPAFDREAMARHLYPHGFERIDAQSDDKTVEFRHIDRSATSVEGGLSVAVPISGAKLGVNFGAGKVQEVIDSTYRKTGILLQHSDKTGGYRPAMIDVYRVVADSHRVSLASTAEVMVGLDSVEGVFGGTPFNLAELTPEVIRESLAQTEASYRGPVSLLRRMNESSRIARAELTRLAERIDGSQQAIEELGGLSLKARSAVEAQAAKAGERAKNAGFEVAYTHAGDHIYCKHRDTFDKDEAFRTLGWFNTTIKDAKLIELGNRSSKLDAEYATIEASTRDAEALLSSKASDLSNCNEEIIAILDRAYKTDTSLAMCELKSTRASRQFSSAQEAARELAGRRNKAYQAMDARIRERQIAVDVAINADLTAFRNYAEFPDHLKALGIRLGELAGREVVYSAWVEHVRDKHDEGEAGHLRGWSTTELANFASKWMVDQAQRNVDGIPALKAESAKSDTAYQAQVTKLKAIDIKVKVQVEDLVRLEDDLAEAMWSLVRLSAQ</sequence>
<evidence type="ECO:0000313" key="3">
    <source>
        <dbReference type="EMBL" id="XBH07747.1"/>
    </source>
</evidence>
<proteinExistence type="predicted"/>
<reference evidence="3" key="1">
    <citation type="submission" date="2024-05" db="EMBL/GenBank/DDBJ databases">
        <title>Planctomycetes of the genus Singulisphaera possess chitinolytic capabilities.</title>
        <authorList>
            <person name="Ivanova A."/>
        </authorList>
    </citation>
    <scope>NUCLEOTIDE SEQUENCE</scope>
    <source>
        <strain evidence="3">Ch08T</strain>
    </source>
</reference>
<evidence type="ECO:0000256" key="1">
    <source>
        <dbReference type="SAM" id="MobiDB-lite"/>
    </source>
</evidence>
<feature type="region of interest" description="Disordered" evidence="1">
    <location>
        <begin position="25"/>
        <end position="50"/>
    </location>
</feature>
<feature type="chain" id="PRO_5043627264" evidence="2">
    <location>
        <begin position="30"/>
        <end position="829"/>
    </location>
</feature>
<keyword evidence="2" id="KW-0732">Signal</keyword>